<dbReference type="InterPro" id="IPR003599">
    <property type="entry name" value="Ig_sub"/>
</dbReference>
<evidence type="ECO:0000313" key="6">
    <source>
        <dbReference type="Proteomes" id="UP000736164"/>
    </source>
</evidence>
<evidence type="ECO:0000259" key="4">
    <source>
        <dbReference type="PROSITE" id="PS50835"/>
    </source>
</evidence>
<organism evidence="5 6">
    <name type="scientific">Atractosteus spatula</name>
    <name type="common">Alligator gar</name>
    <name type="synonym">Lepisosteus spatula</name>
    <dbReference type="NCBI Taxonomy" id="7917"/>
    <lineage>
        <taxon>Eukaryota</taxon>
        <taxon>Metazoa</taxon>
        <taxon>Chordata</taxon>
        <taxon>Craniata</taxon>
        <taxon>Vertebrata</taxon>
        <taxon>Euteleostomi</taxon>
        <taxon>Actinopterygii</taxon>
        <taxon>Neopterygii</taxon>
        <taxon>Holostei</taxon>
        <taxon>Semionotiformes</taxon>
        <taxon>Lepisosteidae</taxon>
        <taxon>Atractosteus</taxon>
    </lineage>
</organism>
<keyword evidence="6" id="KW-1185">Reference proteome</keyword>
<keyword evidence="2" id="KW-1064">Adaptive immunity</keyword>
<evidence type="ECO:0000256" key="2">
    <source>
        <dbReference type="ARBA" id="ARBA00023130"/>
    </source>
</evidence>
<dbReference type="AlphaFoldDB" id="A0A8J7TG30"/>
<reference evidence="5" key="1">
    <citation type="journal article" date="2021" name="Cell">
        <title>Tracing the genetic footprints of vertebrate landing in non-teleost ray-finned fishes.</title>
        <authorList>
            <person name="Bi X."/>
            <person name="Wang K."/>
            <person name="Yang L."/>
            <person name="Pan H."/>
            <person name="Jiang H."/>
            <person name="Wei Q."/>
            <person name="Fang M."/>
            <person name="Yu H."/>
            <person name="Zhu C."/>
            <person name="Cai Y."/>
            <person name="He Y."/>
            <person name="Gan X."/>
            <person name="Zeng H."/>
            <person name="Yu D."/>
            <person name="Zhu Y."/>
            <person name="Jiang H."/>
            <person name="Qiu Q."/>
            <person name="Yang H."/>
            <person name="Zhang Y.E."/>
            <person name="Wang W."/>
            <person name="Zhu M."/>
            <person name="He S."/>
            <person name="Zhang G."/>
        </authorList>
    </citation>
    <scope>NUCLEOTIDE SEQUENCE</scope>
    <source>
        <strain evidence="5">Allg_001</strain>
    </source>
</reference>
<dbReference type="SMART" id="SM00409">
    <property type="entry name" value="IG"/>
    <property type="match status" value="1"/>
</dbReference>
<dbReference type="InterPro" id="IPR007110">
    <property type="entry name" value="Ig-like_dom"/>
</dbReference>
<keyword evidence="1" id="KW-0391">Immunity</keyword>
<feature type="domain" description="Ig-like" evidence="4">
    <location>
        <begin position="49"/>
        <end position="145"/>
    </location>
</feature>
<sequence>MQQLAFTSLLISLVLPCEFFVVDSFFFFPYRVFLHIERLLCFLLTGVRSDVVLTQPSQPEMKKPGETVKLSCRVSGFALSSYYMYWIRQAPGRTFEWLLYIRGDNADINYAQSIQGRALASTDSSTTAYLELRSLQTDDTALYYCARYTVKERDDESVQNPHKH</sequence>
<proteinExistence type="predicted"/>
<dbReference type="Proteomes" id="UP000736164">
    <property type="component" value="Unassembled WGS sequence"/>
</dbReference>
<comment type="caution">
    <text evidence="5">The sequence shown here is derived from an EMBL/GenBank/DDBJ whole genome shotgun (WGS) entry which is preliminary data.</text>
</comment>
<dbReference type="PROSITE" id="PS50835">
    <property type="entry name" value="IG_LIKE"/>
    <property type="match status" value="1"/>
</dbReference>
<keyword evidence="3" id="KW-1280">Immunoglobulin</keyword>
<dbReference type="EMBL" id="JAAWVO010059437">
    <property type="protein sequence ID" value="MBN3322264.1"/>
    <property type="molecule type" value="Genomic_DNA"/>
</dbReference>
<gene>
    <name evidence="5" type="primary">Ighv12_1</name>
    <name evidence="5" type="ORF">GTO95_0010431</name>
</gene>
<dbReference type="InterPro" id="IPR013783">
    <property type="entry name" value="Ig-like_fold"/>
</dbReference>
<dbReference type="Pfam" id="PF07686">
    <property type="entry name" value="V-set"/>
    <property type="match status" value="1"/>
</dbReference>
<dbReference type="GO" id="GO:0019814">
    <property type="term" value="C:immunoglobulin complex"/>
    <property type="evidence" value="ECO:0007669"/>
    <property type="project" value="UniProtKB-KW"/>
</dbReference>
<evidence type="ECO:0000256" key="1">
    <source>
        <dbReference type="ARBA" id="ARBA00022859"/>
    </source>
</evidence>
<dbReference type="GO" id="GO:0002250">
    <property type="term" value="P:adaptive immune response"/>
    <property type="evidence" value="ECO:0007669"/>
    <property type="project" value="UniProtKB-KW"/>
</dbReference>
<evidence type="ECO:0000256" key="3">
    <source>
        <dbReference type="ARBA" id="ARBA00043265"/>
    </source>
</evidence>
<dbReference type="SUPFAM" id="SSF48726">
    <property type="entry name" value="Immunoglobulin"/>
    <property type="match status" value="1"/>
</dbReference>
<dbReference type="SMART" id="SM00406">
    <property type="entry name" value="IGv"/>
    <property type="match status" value="1"/>
</dbReference>
<protein>
    <submittedName>
        <fullName evidence="5">HV102 protein</fullName>
    </submittedName>
</protein>
<dbReference type="GO" id="GO:0005576">
    <property type="term" value="C:extracellular region"/>
    <property type="evidence" value="ECO:0007669"/>
    <property type="project" value="UniProtKB-ARBA"/>
</dbReference>
<dbReference type="InterPro" id="IPR036179">
    <property type="entry name" value="Ig-like_dom_sf"/>
</dbReference>
<feature type="non-terminal residue" evidence="5">
    <location>
        <position position="164"/>
    </location>
</feature>
<dbReference type="InterPro" id="IPR050199">
    <property type="entry name" value="IgHV"/>
</dbReference>
<evidence type="ECO:0000313" key="5">
    <source>
        <dbReference type="EMBL" id="MBN3322264.1"/>
    </source>
</evidence>
<name>A0A8J7TG30_ATRSP</name>
<dbReference type="Gene3D" id="2.60.40.10">
    <property type="entry name" value="Immunoglobulins"/>
    <property type="match status" value="1"/>
</dbReference>
<accession>A0A8J7TG30</accession>
<dbReference type="PANTHER" id="PTHR23266">
    <property type="entry name" value="IMMUNOGLOBULIN HEAVY CHAIN"/>
    <property type="match status" value="1"/>
</dbReference>
<dbReference type="InterPro" id="IPR013106">
    <property type="entry name" value="Ig_V-set"/>
</dbReference>
<feature type="non-terminal residue" evidence="5">
    <location>
        <position position="1"/>
    </location>
</feature>